<feature type="transmembrane region" description="Helical" evidence="1">
    <location>
        <begin position="87"/>
        <end position="105"/>
    </location>
</feature>
<dbReference type="EnsemblBacteria" id="ABD40446">
    <property type="protein sequence ID" value="ABD40446"/>
    <property type="gene ID" value="Mhun_0693"/>
</dbReference>
<accession>Q2FQG4</accession>
<dbReference type="EMBL" id="CP000254">
    <property type="protein sequence ID" value="ABD40446.1"/>
    <property type="molecule type" value="Genomic_DNA"/>
</dbReference>
<dbReference type="Proteomes" id="UP000001941">
    <property type="component" value="Chromosome"/>
</dbReference>
<name>Q2FQG4_METHJ</name>
<evidence type="ECO:0000313" key="3">
    <source>
        <dbReference type="Proteomes" id="UP000001941"/>
    </source>
</evidence>
<dbReference type="InParanoid" id="Q2FQG4"/>
<dbReference type="AlphaFoldDB" id="Q2FQG4"/>
<sequence>MEQIIDIVKIISGILILIMGFGFHWIGQLISVMNRDLAIRLGIWEKDNLQEYEVYENGISIADVSLGWIYGVAGAGLLLGYEWGYSLCLIPGFALLYHGISFWSWTKNQIKTGHPSSSAKNPIRISWTVCNMLTGALAIMVSLTGLYVFR</sequence>
<feature type="transmembrane region" description="Helical" evidence="1">
    <location>
        <begin position="125"/>
        <end position="149"/>
    </location>
</feature>
<keyword evidence="3" id="KW-1185">Reference proteome</keyword>
<proteinExistence type="predicted"/>
<keyword evidence="1" id="KW-1133">Transmembrane helix</keyword>
<dbReference type="OrthoDB" id="141502at2157"/>
<evidence type="ECO:0000313" key="2">
    <source>
        <dbReference type="EMBL" id="ABD40446.1"/>
    </source>
</evidence>
<feature type="transmembrane region" description="Helical" evidence="1">
    <location>
        <begin position="59"/>
        <end position="80"/>
    </location>
</feature>
<keyword evidence="1" id="KW-0812">Transmembrane</keyword>
<keyword evidence="1" id="KW-0472">Membrane</keyword>
<reference evidence="3" key="1">
    <citation type="journal article" date="2016" name="Stand. Genomic Sci.">
        <title>Complete genome sequence of Methanospirillum hungatei type strain JF1.</title>
        <authorList>
            <person name="Gunsalus R.P."/>
            <person name="Cook L.E."/>
            <person name="Crable B."/>
            <person name="Rohlin L."/>
            <person name="McDonald E."/>
            <person name="Mouttaki H."/>
            <person name="Sieber J.R."/>
            <person name="Poweleit N."/>
            <person name="Zhou H."/>
            <person name="Lapidus A.L."/>
            <person name="Daligault H.E."/>
            <person name="Land M."/>
            <person name="Gilna P."/>
            <person name="Ivanova N."/>
            <person name="Kyrpides N."/>
            <person name="Culley D.E."/>
            <person name="McInerney M.J."/>
        </authorList>
    </citation>
    <scope>NUCLEOTIDE SEQUENCE [LARGE SCALE GENOMIC DNA]</scope>
    <source>
        <strain evidence="3">ATCC 27890 / DSM 864 / NBRC 100397 / JF-1</strain>
    </source>
</reference>
<dbReference type="STRING" id="323259.Mhun_0693"/>
<dbReference type="GeneID" id="3925083"/>
<protein>
    <submittedName>
        <fullName evidence="2">Uncharacterized protein</fullName>
    </submittedName>
</protein>
<gene>
    <name evidence="2" type="ordered locus">Mhun_0693</name>
</gene>
<feature type="transmembrane region" description="Helical" evidence="1">
    <location>
        <begin position="7"/>
        <end position="27"/>
    </location>
</feature>
<organism evidence="2 3">
    <name type="scientific">Methanospirillum hungatei JF-1 (strain ATCC 27890 / DSM 864 / NBRC 100397 / JF-1)</name>
    <dbReference type="NCBI Taxonomy" id="323259"/>
    <lineage>
        <taxon>Archaea</taxon>
        <taxon>Methanobacteriati</taxon>
        <taxon>Methanobacteriota</taxon>
        <taxon>Stenosarchaea group</taxon>
        <taxon>Methanomicrobia</taxon>
        <taxon>Methanomicrobiales</taxon>
        <taxon>Methanospirillaceae</taxon>
        <taxon>Methanospirillum</taxon>
    </lineage>
</organism>
<dbReference type="KEGG" id="mhu:Mhun_0693"/>
<dbReference type="HOGENOM" id="CLU_145819_0_0_2"/>
<dbReference type="RefSeq" id="WP_011447729.1">
    <property type="nucleotide sequence ID" value="NC_007796.1"/>
</dbReference>
<evidence type="ECO:0000256" key="1">
    <source>
        <dbReference type="SAM" id="Phobius"/>
    </source>
</evidence>